<dbReference type="RefSeq" id="WP_405287499.1">
    <property type="nucleotide sequence ID" value="NZ_JBBHLI010000013.1"/>
</dbReference>
<evidence type="ECO:0000313" key="3">
    <source>
        <dbReference type="Proteomes" id="UP001484239"/>
    </source>
</evidence>
<evidence type="ECO:0000313" key="2">
    <source>
        <dbReference type="EMBL" id="MEK9502640.1"/>
    </source>
</evidence>
<proteinExistence type="predicted"/>
<dbReference type="Proteomes" id="UP001484239">
    <property type="component" value="Unassembled WGS sequence"/>
</dbReference>
<protein>
    <submittedName>
        <fullName evidence="2">Uncharacterized protein</fullName>
    </submittedName>
</protein>
<name>A0ABU9EGM1_9BACT</name>
<organism evidence="2 3">
    <name type="scientific">Gaopeijia maritima</name>
    <dbReference type="NCBI Taxonomy" id="3119007"/>
    <lineage>
        <taxon>Bacteria</taxon>
        <taxon>Pseudomonadati</taxon>
        <taxon>Gemmatimonadota</taxon>
        <taxon>Longimicrobiia</taxon>
        <taxon>Gaopeijiales</taxon>
        <taxon>Gaopeijiaceae</taxon>
        <taxon>Gaopeijia</taxon>
    </lineage>
</organism>
<keyword evidence="3" id="KW-1185">Reference proteome</keyword>
<dbReference type="EMBL" id="JBBHLI010000013">
    <property type="protein sequence ID" value="MEK9502640.1"/>
    <property type="molecule type" value="Genomic_DNA"/>
</dbReference>
<evidence type="ECO:0000256" key="1">
    <source>
        <dbReference type="SAM" id="MobiDB-lite"/>
    </source>
</evidence>
<reference evidence="2 3" key="1">
    <citation type="submission" date="2024-02" db="EMBL/GenBank/DDBJ databases">
        <title>A novel Gemmatimonadota bacterium.</title>
        <authorList>
            <person name="Du Z.-J."/>
            <person name="Ye Y.-Q."/>
        </authorList>
    </citation>
    <scope>NUCLEOTIDE SEQUENCE [LARGE SCALE GENOMIC DNA]</scope>
    <source>
        <strain evidence="2 3">DH-20</strain>
    </source>
</reference>
<sequence>MATPADAHRSSGPAASEVDSARVAAMERTVSGFGMVEPILCVGFSEAYVGQSKGIVPEDLRDPAPELLDLLAAEGRRVVPASSCELRGERHRIGYYHTDTGERAQIVWAGPGVEDEAGIRIHTVVWHSLLGSRGEDCTFVRGAESWAVSTCSSIWVS</sequence>
<feature type="region of interest" description="Disordered" evidence="1">
    <location>
        <begin position="1"/>
        <end position="20"/>
    </location>
</feature>
<comment type="caution">
    <text evidence="2">The sequence shown here is derived from an EMBL/GenBank/DDBJ whole genome shotgun (WGS) entry which is preliminary data.</text>
</comment>
<accession>A0ABU9EGM1</accession>
<gene>
    <name evidence="2" type="ORF">WI372_16720</name>
</gene>